<organism evidence="3 4">
    <name type="scientific">Fodinibius salsisoli</name>
    <dbReference type="NCBI Taxonomy" id="2820877"/>
    <lineage>
        <taxon>Bacteria</taxon>
        <taxon>Pseudomonadati</taxon>
        <taxon>Balneolota</taxon>
        <taxon>Balneolia</taxon>
        <taxon>Balneolales</taxon>
        <taxon>Balneolaceae</taxon>
        <taxon>Fodinibius</taxon>
    </lineage>
</organism>
<reference evidence="3 4" key="1">
    <citation type="submission" date="2021-03" db="EMBL/GenBank/DDBJ databases">
        <title>Aliifodinibius sp. nov., a new bacterium isolated from saline soil.</title>
        <authorList>
            <person name="Galisteo C."/>
            <person name="De La Haba R."/>
            <person name="Sanchez-Porro C."/>
            <person name="Ventosa A."/>
        </authorList>
    </citation>
    <scope>NUCLEOTIDE SEQUENCE [LARGE SCALE GENOMIC DNA]</scope>
    <source>
        <strain evidence="3 4">1BSP15-2V2</strain>
    </source>
</reference>
<keyword evidence="1" id="KW-1133">Transmembrane helix</keyword>
<comment type="caution">
    <text evidence="3">The sequence shown here is derived from an EMBL/GenBank/DDBJ whole genome shotgun (WGS) entry which is preliminary data.</text>
</comment>
<accession>A0ABT3PN67</accession>
<proteinExistence type="predicted"/>
<feature type="transmembrane region" description="Helical" evidence="1">
    <location>
        <begin position="76"/>
        <end position="95"/>
    </location>
</feature>
<dbReference type="EMBL" id="JAGGJA010000006">
    <property type="protein sequence ID" value="MCW9707290.1"/>
    <property type="molecule type" value="Genomic_DNA"/>
</dbReference>
<feature type="transmembrane region" description="Helical" evidence="1">
    <location>
        <begin position="6"/>
        <end position="29"/>
    </location>
</feature>
<keyword evidence="1" id="KW-0472">Membrane</keyword>
<evidence type="ECO:0000313" key="4">
    <source>
        <dbReference type="Proteomes" id="UP001207918"/>
    </source>
</evidence>
<dbReference type="Pfam" id="PF13386">
    <property type="entry name" value="DsbD_2"/>
    <property type="match status" value="1"/>
</dbReference>
<protein>
    <submittedName>
        <fullName evidence="3">Sulfite exporter TauE/SafE family protein</fullName>
    </submittedName>
</protein>
<evidence type="ECO:0000256" key="1">
    <source>
        <dbReference type="SAM" id="Phobius"/>
    </source>
</evidence>
<evidence type="ECO:0000259" key="2">
    <source>
        <dbReference type="Pfam" id="PF13386"/>
    </source>
</evidence>
<dbReference type="InterPro" id="IPR039447">
    <property type="entry name" value="UreH-like_TM_dom"/>
</dbReference>
<name>A0ABT3PN67_9BACT</name>
<feature type="domain" description="Urease accessory protein UreH-like transmembrane" evidence="2">
    <location>
        <begin position="5"/>
        <end position="205"/>
    </location>
</feature>
<dbReference type="RefSeq" id="WP_265766053.1">
    <property type="nucleotide sequence ID" value="NZ_JAGGJA010000006.1"/>
</dbReference>
<dbReference type="PANTHER" id="PTHR42208:SF1">
    <property type="entry name" value="HEAVY METAL TRANSPORTER"/>
    <property type="match status" value="1"/>
</dbReference>
<feature type="transmembrane region" description="Helical" evidence="1">
    <location>
        <begin position="50"/>
        <end position="70"/>
    </location>
</feature>
<feature type="transmembrane region" description="Helical" evidence="1">
    <location>
        <begin position="156"/>
        <end position="179"/>
    </location>
</feature>
<keyword evidence="1" id="KW-0812">Transmembrane</keyword>
<evidence type="ECO:0000313" key="3">
    <source>
        <dbReference type="EMBL" id="MCW9707290.1"/>
    </source>
</evidence>
<feature type="transmembrane region" description="Helical" evidence="1">
    <location>
        <begin position="191"/>
        <end position="208"/>
    </location>
</feature>
<feature type="transmembrane region" description="Helical" evidence="1">
    <location>
        <begin position="127"/>
        <end position="150"/>
    </location>
</feature>
<gene>
    <name evidence="3" type="ORF">J6I44_10505</name>
</gene>
<dbReference type="PANTHER" id="PTHR42208">
    <property type="entry name" value="HEAVY METAL TRANSPORTER-RELATED"/>
    <property type="match status" value="1"/>
</dbReference>
<keyword evidence="4" id="KW-1185">Reference proteome</keyword>
<sequence length="212" mass="22841">METWTALAIGFFGSFHCIGMCGPIALALPGQNDSKLFFISGRLLYNIGRIVTYSLLGALFGVIGYSIMLAKLQNTLSIFLGILIILGSVSQTSFFQGWKKKMKLNLPFQKLKKLINSQFNKRGQGTLFTIGLLNGLLPCGFVYIALAGSITTGSIVGGSIFMALFGLGTLPAMFAMALAPGMISLQLRRKINTILPLLAAGLGIYLIYRGIM</sequence>
<dbReference type="Proteomes" id="UP001207918">
    <property type="component" value="Unassembled WGS sequence"/>
</dbReference>